<evidence type="ECO:0000256" key="1">
    <source>
        <dbReference type="SAM" id="Phobius"/>
    </source>
</evidence>
<evidence type="ECO:0000313" key="2">
    <source>
        <dbReference type="EMBL" id="KRQ05536.1"/>
    </source>
</evidence>
<dbReference type="RefSeq" id="WP_057753526.1">
    <property type="nucleotide sequence ID" value="NZ_LJYG01000104.1"/>
</dbReference>
<organism evidence="2 3">
    <name type="scientific">Bradyrhizobium manausense</name>
    <dbReference type="NCBI Taxonomy" id="989370"/>
    <lineage>
        <taxon>Bacteria</taxon>
        <taxon>Pseudomonadati</taxon>
        <taxon>Pseudomonadota</taxon>
        <taxon>Alphaproteobacteria</taxon>
        <taxon>Hyphomicrobiales</taxon>
        <taxon>Nitrobacteraceae</taxon>
        <taxon>Bradyrhizobium</taxon>
    </lineage>
</organism>
<evidence type="ECO:0000313" key="3">
    <source>
        <dbReference type="Proteomes" id="UP000051936"/>
    </source>
</evidence>
<gene>
    <name evidence="2" type="ORF">AOQ71_28340</name>
</gene>
<keyword evidence="1" id="KW-1133">Transmembrane helix</keyword>
<protein>
    <submittedName>
        <fullName evidence="2">Uncharacterized protein</fullName>
    </submittedName>
</protein>
<sequence length="60" mass="6204">MPSGDDEEIVARCAPLLGFGEALPGGRLLVGLFASARFLGEVLTAAFLIAAFLAGRNVLE</sequence>
<keyword evidence="1" id="KW-0472">Membrane</keyword>
<feature type="transmembrane region" description="Helical" evidence="1">
    <location>
        <begin position="28"/>
        <end position="54"/>
    </location>
</feature>
<keyword evidence="3" id="KW-1185">Reference proteome</keyword>
<name>A0A0R3D6I5_9BRAD</name>
<reference evidence="2 3" key="1">
    <citation type="submission" date="2015-09" db="EMBL/GenBank/DDBJ databases">
        <title>Draft Genome Sequence of Bradyrhizobium manausense Strain BR 3351T, a Novel Symbiotic Nitrogen-Fixing Alphaproteobacterium Isolated from Brazilian Amazon Rain Forest.</title>
        <authorList>
            <person name="De Araujo J.L."/>
            <person name="Zilli J.E."/>
        </authorList>
    </citation>
    <scope>NUCLEOTIDE SEQUENCE [LARGE SCALE GENOMIC DNA]</scope>
    <source>
        <strain evidence="2 3">BR3351</strain>
    </source>
</reference>
<proteinExistence type="predicted"/>
<dbReference type="AlphaFoldDB" id="A0A0R3D6I5"/>
<dbReference type="EMBL" id="LJYG01000104">
    <property type="protein sequence ID" value="KRQ05536.1"/>
    <property type="molecule type" value="Genomic_DNA"/>
</dbReference>
<keyword evidence="1" id="KW-0812">Transmembrane</keyword>
<comment type="caution">
    <text evidence="2">The sequence shown here is derived from an EMBL/GenBank/DDBJ whole genome shotgun (WGS) entry which is preliminary data.</text>
</comment>
<accession>A0A0R3D6I5</accession>
<dbReference type="Proteomes" id="UP000051936">
    <property type="component" value="Unassembled WGS sequence"/>
</dbReference>